<reference evidence="2 3" key="1">
    <citation type="submission" date="2019-11" db="EMBL/GenBank/DDBJ databases">
        <title>FDA dAtabase for Regulatory Grade micrObial Sequences (FDA-ARGOS): Supporting development and validation of Infectious Disease Dx tests.</title>
        <authorList>
            <person name="Turner S."/>
            <person name="Byrd R."/>
            <person name="Tallon L."/>
            <person name="Sadzewicz L."/>
            <person name="Vavikolanu K."/>
            <person name="Mehta A."/>
            <person name="Aluvathingal J."/>
            <person name="Nadendla S."/>
            <person name="Myers T."/>
            <person name="Yan Y."/>
            <person name="Sichtig H."/>
        </authorList>
    </citation>
    <scope>NUCLEOTIDE SEQUENCE [LARGE SCALE GENOMIC DNA]</scope>
    <source>
        <strain evidence="2 3">FDAARGOS_742</strain>
    </source>
</reference>
<dbReference type="Proteomes" id="UP000427636">
    <property type="component" value="Chromosome"/>
</dbReference>
<dbReference type="PANTHER" id="PTHR43404:SF2">
    <property type="entry name" value="LIPOPOLYSACCHARIDE CHOLINEPHOSPHOTRANSFERASE LICD"/>
    <property type="match status" value="1"/>
</dbReference>
<dbReference type="PANTHER" id="PTHR43404">
    <property type="entry name" value="LIPOPOLYSACCHARIDE CHOLINEPHOSPHOTRANSFERASE LICD"/>
    <property type="match status" value="1"/>
</dbReference>
<gene>
    <name evidence="2" type="ORF">FOC50_03575</name>
</gene>
<dbReference type="EMBL" id="CP046313">
    <property type="protein sequence ID" value="QGS07427.1"/>
    <property type="molecule type" value="Genomic_DNA"/>
</dbReference>
<accession>A0ABX6FG15</accession>
<evidence type="ECO:0000313" key="2">
    <source>
        <dbReference type="EMBL" id="QGS07427.1"/>
    </source>
</evidence>
<dbReference type="GO" id="GO:0016740">
    <property type="term" value="F:transferase activity"/>
    <property type="evidence" value="ECO:0007669"/>
    <property type="project" value="UniProtKB-KW"/>
</dbReference>
<keyword evidence="3" id="KW-1185">Reference proteome</keyword>
<feature type="domain" description="LicD/FKTN/FKRP nucleotidyltransferase" evidence="1">
    <location>
        <begin position="24"/>
        <end position="245"/>
    </location>
</feature>
<keyword evidence="2" id="KW-0808">Transferase</keyword>
<proteinExistence type="predicted"/>
<sequence length="268" mass="31633">MNLMSKEEIKEHQLEILDFIDDICKKNNIPYFLSYGSMLGAVRHKGMIPWDDDIDISLYREDYNKLIDSINKSNHPKYKVLDYNNSDWYFHNFAAIIDNSTIIRDTVKYKPHDTSIFVDVFPIDTFDDLSIIEKSYKLVALRQLCYVKKDRSTYGDSKIKDFIRVICWYALRLFNPRFFYKKIEKLVSSNSKESGKYEGAIGISKDGLKEVFPAGTLKDLIYVEFEGRKLPIPKNYDKFLSQFYGDYMTPPSVEEQQWYSHNIQAYKK</sequence>
<dbReference type="InterPro" id="IPR007074">
    <property type="entry name" value="LicD/FKTN/FKRP_NTP_transf"/>
</dbReference>
<dbReference type="GeneID" id="84802333"/>
<dbReference type="InterPro" id="IPR052942">
    <property type="entry name" value="LPS_cholinephosphotransferase"/>
</dbReference>
<name>A0ABX6FG15_9BACL</name>
<dbReference type="RefSeq" id="WP_006363939.1">
    <property type="nucleotide sequence ID" value="NZ_CP046313.1"/>
</dbReference>
<evidence type="ECO:0000259" key="1">
    <source>
        <dbReference type="Pfam" id="PF04991"/>
    </source>
</evidence>
<organism evidence="2 3">
    <name type="scientific">Gemella sanguinis</name>
    <dbReference type="NCBI Taxonomy" id="84135"/>
    <lineage>
        <taxon>Bacteria</taxon>
        <taxon>Bacillati</taxon>
        <taxon>Bacillota</taxon>
        <taxon>Bacilli</taxon>
        <taxon>Bacillales</taxon>
        <taxon>Gemellaceae</taxon>
        <taxon>Gemella</taxon>
    </lineage>
</organism>
<protein>
    <submittedName>
        <fullName evidence="2">Phosphorylcholine transferase LicD</fullName>
    </submittedName>
</protein>
<evidence type="ECO:0000313" key="3">
    <source>
        <dbReference type="Proteomes" id="UP000427636"/>
    </source>
</evidence>
<dbReference type="Pfam" id="PF04991">
    <property type="entry name" value="LicD"/>
    <property type="match status" value="1"/>
</dbReference>